<evidence type="ECO:0000256" key="8">
    <source>
        <dbReference type="SAM" id="MobiDB-lite"/>
    </source>
</evidence>
<dbReference type="Proteomes" id="UP000005237">
    <property type="component" value="Unassembled WGS sequence"/>
</dbReference>
<dbReference type="Pfam" id="PF03367">
    <property type="entry name" value="Zn_ribbon_ZPR1"/>
    <property type="match status" value="2"/>
</dbReference>
<dbReference type="AlphaFoldDB" id="A0A8R1HUH8"/>
<evidence type="ECO:0000256" key="6">
    <source>
        <dbReference type="ARBA" id="ARBA00022833"/>
    </source>
</evidence>
<keyword evidence="4" id="KW-0677">Repeat</keyword>
<dbReference type="FunFam" id="2.20.25.420:FF:000001">
    <property type="entry name" value="Zinc finger protein ZPR1"/>
    <property type="match status" value="1"/>
</dbReference>
<evidence type="ECO:0000313" key="11">
    <source>
        <dbReference type="Proteomes" id="UP000005237"/>
    </source>
</evidence>
<evidence type="ECO:0000313" key="10">
    <source>
        <dbReference type="EnsemblMetazoa" id="CJA12161.1"/>
    </source>
</evidence>
<reference evidence="10" key="2">
    <citation type="submission" date="2022-06" db="UniProtKB">
        <authorList>
            <consortium name="EnsemblMetazoa"/>
        </authorList>
    </citation>
    <scope>IDENTIFICATION</scope>
    <source>
        <strain evidence="10">DF5081</strain>
    </source>
</reference>
<comment type="similarity">
    <text evidence="2">Belongs to the ZPR1 family.</text>
</comment>
<dbReference type="PANTHER" id="PTHR10876">
    <property type="entry name" value="ZINC FINGER PROTEIN ZPR1"/>
    <property type="match status" value="1"/>
</dbReference>
<keyword evidence="6" id="KW-0862">Zinc</keyword>
<organism evidence="10 11">
    <name type="scientific">Caenorhabditis japonica</name>
    <dbReference type="NCBI Taxonomy" id="281687"/>
    <lineage>
        <taxon>Eukaryota</taxon>
        <taxon>Metazoa</taxon>
        <taxon>Ecdysozoa</taxon>
        <taxon>Nematoda</taxon>
        <taxon>Chromadorea</taxon>
        <taxon>Rhabditida</taxon>
        <taxon>Rhabditina</taxon>
        <taxon>Rhabditomorpha</taxon>
        <taxon>Rhabditoidea</taxon>
        <taxon>Rhabditidae</taxon>
        <taxon>Peloderinae</taxon>
        <taxon>Caenorhabditis</taxon>
    </lineage>
</organism>
<dbReference type="Gene3D" id="2.60.120.1040">
    <property type="entry name" value="ZPR1, A/B domain"/>
    <property type="match status" value="2"/>
</dbReference>
<dbReference type="NCBIfam" id="TIGR00310">
    <property type="entry name" value="ZPR1_znf"/>
    <property type="match status" value="2"/>
</dbReference>
<evidence type="ECO:0000256" key="1">
    <source>
        <dbReference type="ARBA" id="ARBA00004123"/>
    </source>
</evidence>
<dbReference type="GO" id="GO:0008270">
    <property type="term" value="F:zinc ion binding"/>
    <property type="evidence" value="ECO:0007669"/>
    <property type="project" value="UniProtKB-KW"/>
</dbReference>
<dbReference type="InterPro" id="IPR040141">
    <property type="entry name" value="ZPR1"/>
</dbReference>
<dbReference type="InterPro" id="IPR042452">
    <property type="entry name" value="ZPR1_Znf1/2"/>
</dbReference>
<feature type="domain" description="Zinc finger ZPR1-type" evidence="9">
    <location>
        <begin position="247"/>
        <end position="407"/>
    </location>
</feature>
<dbReference type="PANTHER" id="PTHR10876:SF0">
    <property type="entry name" value="ZINC FINGER PROTEIN ZPR1"/>
    <property type="match status" value="1"/>
</dbReference>
<feature type="region of interest" description="Disordered" evidence="8">
    <location>
        <begin position="433"/>
        <end position="465"/>
    </location>
</feature>
<comment type="subcellular location">
    <subcellularLocation>
        <location evidence="1">Nucleus</location>
    </subcellularLocation>
</comment>
<keyword evidence="11" id="KW-1185">Reference proteome</keyword>
<reference evidence="11" key="1">
    <citation type="submission" date="2010-08" db="EMBL/GenBank/DDBJ databases">
        <authorList>
            <consortium name="Caenorhabditis japonica Sequencing Consortium"/>
            <person name="Wilson R.K."/>
        </authorList>
    </citation>
    <scope>NUCLEOTIDE SEQUENCE [LARGE SCALE GENOMIC DNA]</scope>
    <source>
        <strain evidence="11">DF5081</strain>
    </source>
</reference>
<dbReference type="InterPro" id="IPR004457">
    <property type="entry name" value="Znf_ZPR1"/>
</dbReference>
<dbReference type="InterPro" id="IPR042451">
    <property type="entry name" value="ZPR1_A/B_dom"/>
</dbReference>
<accession>A0A8R1HUH8</accession>
<evidence type="ECO:0000256" key="3">
    <source>
        <dbReference type="ARBA" id="ARBA00022723"/>
    </source>
</evidence>
<dbReference type="Pfam" id="PF22794">
    <property type="entry name" value="jr-ZPR1"/>
    <property type="match status" value="2"/>
</dbReference>
<keyword evidence="3" id="KW-0479">Metal-binding</keyword>
<dbReference type="EnsemblMetazoa" id="CJA12161.1">
    <property type="protein sequence ID" value="CJA12161.1"/>
    <property type="gene ID" value="WBGene00131365"/>
</dbReference>
<evidence type="ECO:0000256" key="2">
    <source>
        <dbReference type="ARBA" id="ARBA00008354"/>
    </source>
</evidence>
<evidence type="ECO:0000259" key="9">
    <source>
        <dbReference type="SMART" id="SM00709"/>
    </source>
</evidence>
<dbReference type="Gene3D" id="2.20.25.420">
    <property type="entry name" value="ZPR1, zinc finger domain"/>
    <property type="match status" value="2"/>
</dbReference>
<dbReference type="GO" id="GO:0005634">
    <property type="term" value="C:nucleus"/>
    <property type="evidence" value="ECO:0007669"/>
    <property type="project" value="UniProtKB-SubCell"/>
</dbReference>
<feature type="compositionally biased region" description="Acidic residues" evidence="8">
    <location>
        <begin position="446"/>
        <end position="465"/>
    </location>
</feature>
<sequence length="465" mass="52482">MAADSQDIYRNLSADDYEAAPIVVESMCVNCEENGETRIMCTSIPYYKAVILISFECPHCGYKNNEIQSGEAVQEHGTLIVLRVQTQEDLRRQLVKSEYASIEVPELELEIPFKSQPGEVTTVEGVLERVHRGLGQDQEKRRLLDPESAAQIDAYLERINECMQLDKTWTLKLRDPTGNCYIQNPDVRHVDPRCIISHYHRPLVEKKLLALADDHDVEENEEEEADEPAPEFKNYEDAKAEVLHFHTDCPNCHGPTEVKMKPTDIPFFQTVIIMSLACDRCGYKSNEVKSGGAIRDHGCKLTVRIETDLDLARDVLKTDTCAMQIPEIDLEVGGNALCGRFTTIEGLLAATKEQLDAQSSFFMGDSAKSEEKSAVTTFLEKLDDIIALRMPATIILDDPTGCSYVQSLTAPMDDNRLSKEFYTRSYEQNDDLGINDMKVENYGELEALEEEGEEEEEEERESAET</sequence>
<evidence type="ECO:0000256" key="5">
    <source>
        <dbReference type="ARBA" id="ARBA00022771"/>
    </source>
</evidence>
<dbReference type="FunFam" id="2.60.120.1040:FF:000007">
    <property type="entry name" value="Protein CBG06449"/>
    <property type="match status" value="1"/>
</dbReference>
<feature type="domain" description="Zinc finger ZPR1-type" evidence="9">
    <location>
        <begin position="26"/>
        <end position="184"/>
    </location>
</feature>
<proteinExistence type="inferred from homology"/>
<keyword evidence="5" id="KW-0863">Zinc-finger</keyword>
<keyword evidence="7" id="KW-0539">Nucleus</keyword>
<evidence type="ECO:0000256" key="4">
    <source>
        <dbReference type="ARBA" id="ARBA00022737"/>
    </source>
</evidence>
<dbReference type="FunFam" id="2.60.120.1040:FF:000001">
    <property type="entry name" value="Zinc finger protein ZPR1"/>
    <property type="match status" value="1"/>
</dbReference>
<dbReference type="InterPro" id="IPR056180">
    <property type="entry name" value="ZPR1_jr_dom"/>
</dbReference>
<dbReference type="SMART" id="SM00709">
    <property type="entry name" value="Zpr1"/>
    <property type="match status" value="2"/>
</dbReference>
<dbReference type="FunFam" id="2.20.25.420:FF:000002">
    <property type="entry name" value="Zinc finger protein ZPR1"/>
    <property type="match status" value="1"/>
</dbReference>
<name>A0A8R1HUH8_CAEJA</name>
<protein>
    <recommendedName>
        <fullName evidence="9">Zinc finger ZPR1-type domain-containing protein</fullName>
    </recommendedName>
</protein>
<evidence type="ECO:0000256" key="7">
    <source>
        <dbReference type="ARBA" id="ARBA00023242"/>
    </source>
</evidence>